<accession>A0A3L8GM43</accession>
<dbReference type="EMBL" id="QLQD01000028">
    <property type="protein sequence ID" value="RLU58061.1"/>
    <property type="molecule type" value="Genomic_DNA"/>
</dbReference>
<evidence type="ECO:0000313" key="3">
    <source>
        <dbReference type="Proteomes" id="UP000269148"/>
    </source>
</evidence>
<dbReference type="AlphaFoldDB" id="A0A3L8GM43"/>
<gene>
    <name evidence="2" type="ORF">DIY07_02720</name>
</gene>
<dbReference type="SUPFAM" id="SSF47413">
    <property type="entry name" value="lambda repressor-like DNA-binding domains"/>
    <property type="match status" value="1"/>
</dbReference>
<dbReference type="PROSITE" id="PS50943">
    <property type="entry name" value="HTH_CROC1"/>
    <property type="match status" value="1"/>
</dbReference>
<reference evidence="2 3" key="1">
    <citation type="submission" date="2018-06" db="EMBL/GenBank/DDBJ databases">
        <title>Mutators as drivers of adaptation in pathogenic bacteria and a risk factor for host jumps and vaccine escape.</title>
        <authorList>
            <person name="Barnes A.C."/>
            <person name="Silayeva O."/>
        </authorList>
    </citation>
    <scope>NUCLEOTIDE SEQUENCE [LARGE SCALE GENOMIC DNA]</scope>
    <source>
        <strain evidence="2 3">QMA0445</strain>
    </source>
</reference>
<dbReference type="SMART" id="SM00530">
    <property type="entry name" value="HTH_XRE"/>
    <property type="match status" value="1"/>
</dbReference>
<dbReference type="Gene3D" id="1.10.260.40">
    <property type="entry name" value="lambda repressor-like DNA-binding domains"/>
    <property type="match status" value="1"/>
</dbReference>
<dbReference type="Proteomes" id="UP000269148">
    <property type="component" value="Unassembled WGS sequence"/>
</dbReference>
<comment type="caution">
    <text evidence="2">The sequence shown here is derived from an EMBL/GenBank/DDBJ whole genome shotgun (WGS) entry which is preliminary data.</text>
</comment>
<name>A0A3L8GM43_STRIN</name>
<protein>
    <submittedName>
        <fullName evidence="2">XRE family transcriptional regulator</fullName>
    </submittedName>
</protein>
<dbReference type="GO" id="GO:0003677">
    <property type="term" value="F:DNA binding"/>
    <property type="evidence" value="ECO:0007669"/>
    <property type="project" value="InterPro"/>
</dbReference>
<dbReference type="InterPro" id="IPR001387">
    <property type="entry name" value="Cro/C1-type_HTH"/>
</dbReference>
<dbReference type="OrthoDB" id="9805856at2"/>
<feature type="domain" description="HTH cro/C1-type" evidence="1">
    <location>
        <begin position="22"/>
        <end position="68"/>
    </location>
</feature>
<organism evidence="2 3">
    <name type="scientific">Streptococcus iniae</name>
    <name type="common">Streptococcus shiloi</name>
    <dbReference type="NCBI Taxonomy" id="1346"/>
    <lineage>
        <taxon>Bacteria</taxon>
        <taxon>Bacillati</taxon>
        <taxon>Bacillota</taxon>
        <taxon>Bacilli</taxon>
        <taxon>Lactobacillales</taxon>
        <taxon>Streptococcaceae</taxon>
        <taxon>Streptococcus</taxon>
    </lineage>
</organism>
<evidence type="ECO:0000259" key="1">
    <source>
        <dbReference type="PROSITE" id="PS50943"/>
    </source>
</evidence>
<sequence length="117" mass="13397">MKSIDPYKKSPNRIGELIYLSKKTLKQISEETGIAYPTLTSYNQGVRNPKKNNAKILADYFGVSIPYLLGFETKIPINTNTEIFKQLKSINQLKSQLLSELLDLDNQEKELFSKLNE</sequence>
<dbReference type="InterPro" id="IPR010982">
    <property type="entry name" value="Lambda_DNA-bd_dom_sf"/>
</dbReference>
<proteinExistence type="predicted"/>
<dbReference type="CDD" id="cd00093">
    <property type="entry name" value="HTH_XRE"/>
    <property type="match status" value="1"/>
</dbReference>
<evidence type="ECO:0000313" key="2">
    <source>
        <dbReference type="EMBL" id="RLU58061.1"/>
    </source>
</evidence>
<dbReference type="Pfam" id="PF01381">
    <property type="entry name" value="HTH_3"/>
    <property type="match status" value="1"/>
</dbReference>